<proteinExistence type="predicted"/>
<gene>
    <name evidence="1" type="ORF">CTRI78_v004528</name>
</gene>
<protein>
    <submittedName>
        <fullName evidence="1">Uncharacterized protein</fullName>
    </submittedName>
</protein>
<evidence type="ECO:0000313" key="2">
    <source>
        <dbReference type="Proteomes" id="UP000295703"/>
    </source>
</evidence>
<organism evidence="1 2">
    <name type="scientific">Colletotrichum trifolii</name>
    <dbReference type="NCBI Taxonomy" id="5466"/>
    <lineage>
        <taxon>Eukaryota</taxon>
        <taxon>Fungi</taxon>
        <taxon>Dikarya</taxon>
        <taxon>Ascomycota</taxon>
        <taxon>Pezizomycotina</taxon>
        <taxon>Sordariomycetes</taxon>
        <taxon>Hypocreomycetidae</taxon>
        <taxon>Glomerellales</taxon>
        <taxon>Glomerellaceae</taxon>
        <taxon>Colletotrichum</taxon>
        <taxon>Colletotrichum orbiculare species complex</taxon>
    </lineage>
</organism>
<reference evidence="1 2" key="1">
    <citation type="submission" date="2018-12" db="EMBL/GenBank/DDBJ databases">
        <title>Genome sequence and assembly of Colletotrichum trifolii.</title>
        <authorList>
            <person name="Gan P."/>
            <person name="Shirasu K."/>
        </authorList>
    </citation>
    <scope>NUCLEOTIDE SEQUENCE [LARGE SCALE GENOMIC DNA]</scope>
    <source>
        <strain evidence="1 2">543-2</strain>
    </source>
</reference>
<dbReference type="AlphaFoldDB" id="A0A4R8RGU5"/>
<sequence>MTQNIFFAEQKPRVRGETLLSRDSRRSNLLRVEDWVRFPTIVSSDRAQQEQASTWLLLFGGVEVSWLGANTPTPARDAPRSLLQPIAGFVDEGPNLVAPQIVGKLVHDKNEGSAKDHDLSSSGS</sequence>
<dbReference type="Proteomes" id="UP000295703">
    <property type="component" value="Unassembled WGS sequence"/>
</dbReference>
<name>A0A4R8RGU5_COLTR</name>
<comment type="caution">
    <text evidence="1">The sequence shown here is derived from an EMBL/GenBank/DDBJ whole genome shotgun (WGS) entry which is preliminary data.</text>
</comment>
<dbReference type="EMBL" id="RYZW01000033">
    <property type="protein sequence ID" value="TDZ61093.1"/>
    <property type="molecule type" value="Genomic_DNA"/>
</dbReference>
<evidence type="ECO:0000313" key="1">
    <source>
        <dbReference type="EMBL" id="TDZ61093.1"/>
    </source>
</evidence>
<keyword evidence="2" id="KW-1185">Reference proteome</keyword>
<accession>A0A4R8RGU5</accession>